<dbReference type="InterPro" id="IPR050486">
    <property type="entry name" value="Mannose-1P_guanyltransferase"/>
</dbReference>
<keyword evidence="3" id="KW-1185">Reference proteome</keyword>
<dbReference type="SUPFAM" id="SSF53448">
    <property type="entry name" value="Nucleotide-diphospho-sugar transferases"/>
    <property type="match status" value="1"/>
</dbReference>
<evidence type="ECO:0000259" key="1">
    <source>
        <dbReference type="Pfam" id="PF00483"/>
    </source>
</evidence>
<name>A0ABP7IX77_9ACTN</name>
<comment type="caution">
    <text evidence="2">The sequence shown here is derived from an EMBL/GenBank/DDBJ whole genome shotgun (WGS) entry which is preliminary data.</text>
</comment>
<dbReference type="Pfam" id="PF00483">
    <property type="entry name" value="NTP_transferase"/>
    <property type="match status" value="1"/>
</dbReference>
<dbReference type="InterPro" id="IPR005835">
    <property type="entry name" value="NTP_transferase_dom"/>
</dbReference>
<feature type="domain" description="Nucleotidyl transferase" evidence="1">
    <location>
        <begin position="5"/>
        <end position="227"/>
    </location>
</feature>
<proteinExistence type="predicted"/>
<evidence type="ECO:0000313" key="3">
    <source>
        <dbReference type="Proteomes" id="UP001501009"/>
    </source>
</evidence>
<protein>
    <submittedName>
        <fullName evidence="2">Nucleotidyltransferase family protein</fullName>
    </submittedName>
</protein>
<accession>A0ABP7IX77</accession>
<sequence>MHVAILAGGRGMRLRPYTTALPKPLMPIGGEYAIIDIILQQLRAQGFRRVTLAVGHLSALIRAFVGDGARWGITADYAEEDQPLSTIGPLFNFLDRLPEHFLVMNGDILTDLNYASLLRGHERSGAPLTIASYQRKVKIDFGTLETIGDRLVRFSEKPTLSYGVNMGVYAISGRTLARYPKNTPLGFDQLVLDLLACGDEPRVYDFGGYWVDIGCPDDYEEANRSFEQMRSTLLPTITAAEEVIA</sequence>
<dbReference type="EMBL" id="BAABDE010000028">
    <property type="protein sequence ID" value="GAA3828936.1"/>
    <property type="molecule type" value="Genomic_DNA"/>
</dbReference>
<dbReference type="RefSeq" id="WP_275776231.1">
    <property type="nucleotide sequence ID" value="NZ_BAABDE010000028.1"/>
</dbReference>
<dbReference type="Proteomes" id="UP001501009">
    <property type="component" value="Unassembled WGS sequence"/>
</dbReference>
<dbReference type="Gene3D" id="3.90.550.10">
    <property type="entry name" value="Spore Coat Polysaccharide Biosynthesis Protein SpsA, Chain A"/>
    <property type="match status" value="1"/>
</dbReference>
<dbReference type="PANTHER" id="PTHR22572">
    <property type="entry name" value="SUGAR-1-PHOSPHATE GUANYL TRANSFERASE"/>
    <property type="match status" value="1"/>
</dbReference>
<dbReference type="InterPro" id="IPR029044">
    <property type="entry name" value="Nucleotide-diphossugar_trans"/>
</dbReference>
<reference evidence="3" key="1">
    <citation type="journal article" date="2019" name="Int. J. Syst. Evol. Microbiol.">
        <title>The Global Catalogue of Microorganisms (GCM) 10K type strain sequencing project: providing services to taxonomists for standard genome sequencing and annotation.</title>
        <authorList>
            <consortium name="The Broad Institute Genomics Platform"/>
            <consortium name="The Broad Institute Genome Sequencing Center for Infectious Disease"/>
            <person name="Wu L."/>
            <person name="Ma J."/>
        </authorList>
    </citation>
    <scope>NUCLEOTIDE SEQUENCE [LARGE SCALE GENOMIC DNA]</scope>
    <source>
        <strain evidence="3">JCM 17138</strain>
    </source>
</reference>
<organism evidence="2 3">
    <name type="scientific">Streptomyces coacervatus</name>
    <dbReference type="NCBI Taxonomy" id="647381"/>
    <lineage>
        <taxon>Bacteria</taxon>
        <taxon>Bacillati</taxon>
        <taxon>Actinomycetota</taxon>
        <taxon>Actinomycetes</taxon>
        <taxon>Kitasatosporales</taxon>
        <taxon>Streptomycetaceae</taxon>
        <taxon>Streptomyces</taxon>
    </lineage>
</organism>
<evidence type="ECO:0000313" key="2">
    <source>
        <dbReference type="EMBL" id="GAA3828936.1"/>
    </source>
</evidence>
<gene>
    <name evidence="2" type="ORF">GCM10022403_072790</name>
</gene>